<dbReference type="EMBL" id="LSGP01000023">
    <property type="protein sequence ID" value="KYZ75477.1"/>
    <property type="molecule type" value="Genomic_DNA"/>
</dbReference>
<evidence type="ECO:0000313" key="1">
    <source>
        <dbReference type="EMBL" id="KYZ75477.1"/>
    </source>
</evidence>
<organism evidence="1 2">
    <name type="scientific">Anaerosporomusa subterranea</name>
    <dbReference type="NCBI Taxonomy" id="1794912"/>
    <lineage>
        <taxon>Bacteria</taxon>
        <taxon>Bacillati</taxon>
        <taxon>Bacillota</taxon>
        <taxon>Negativicutes</taxon>
        <taxon>Acetonemataceae</taxon>
        <taxon>Anaerosporomusa</taxon>
    </lineage>
</organism>
<sequence>MSEAHADAKQLHGLRYYRLWGRENVQENEKNRYPLVQEGTMRGTTFFIRLGRRVWHKKRELILVIFLKTTLL</sequence>
<name>A0A154BNB0_ANASB</name>
<gene>
    <name evidence="1" type="ORF">AXX12_12220</name>
</gene>
<dbReference type="AlphaFoldDB" id="A0A154BNB0"/>
<comment type="caution">
    <text evidence="1">The sequence shown here is derived from an EMBL/GenBank/DDBJ whole genome shotgun (WGS) entry which is preliminary data.</text>
</comment>
<reference evidence="1 2" key="1">
    <citation type="submission" date="2016-02" db="EMBL/GenBank/DDBJ databases">
        <title>Anaerosporomusa subterraneum gen. nov., sp. nov., a spore-forming obligate anaerobe isolated from saprolite.</title>
        <authorList>
            <person name="Choi J.K."/>
            <person name="Shah M."/>
            <person name="Yee N."/>
        </authorList>
    </citation>
    <scope>NUCLEOTIDE SEQUENCE [LARGE SCALE GENOMIC DNA]</scope>
    <source>
        <strain evidence="1 2">RU4</strain>
    </source>
</reference>
<dbReference type="Proteomes" id="UP000076268">
    <property type="component" value="Unassembled WGS sequence"/>
</dbReference>
<proteinExistence type="predicted"/>
<accession>A0A154BNB0</accession>
<keyword evidence="2" id="KW-1185">Reference proteome</keyword>
<protein>
    <submittedName>
        <fullName evidence="1">Uncharacterized protein</fullName>
    </submittedName>
</protein>
<evidence type="ECO:0000313" key="2">
    <source>
        <dbReference type="Proteomes" id="UP000076268"/>
    </source>
</evidence>
<dbReference type="RefSeq" id="WP_066244082.1">
    <property type="nucleotide sequence ID" value="NZ_LSGP01000023.1"/>
</dbReference>